<dbReference type="InterPro" id="IPR037150">
    <property type="entry name" value="H-NS_C_dom_sf"/>
</dbReference>
<dbReference type="RefSeq" id="WP_377808539.1">
    <property type="nucleotide sequence ID" value="NZ_JBHSAJ010000145.1"/>
</dbReference>
<dbReference type="Pfam" id="PF00816">
    <property type="entry name" value="Histone_HNS"/>
    <property type="match status" value="1"/>
</dbReference>
<evidence type="ECO:0000313" key="3">
    <source>
        <dbReference type="EMBL" id="MFC3937877.1"/>
    </source>
</evidence>
<sequence>FRHSQVVVFERTFFAKRTNLHGKYDHPKTLTQMKKRLEEAMNEAHEAEEIIPLMKEVIARFELVPDDLFETGAPESKVGIRKTSRVDQPSGGETSMYRDAHGNTWVGKGRRPKWLIEALGRGKTLEDFLPRERRLRSAK</sequence>
<protein>
    <submittedName>
        <fullName evidence="3">H-NS family nucleoid-associated regulatory protein</fullName>
    </submittedName>
</protein>
<name>A0ABV8DHS2_9BURK</name>
<feature type="domain" description="DNA-binding protein H-NS-like C-terminal" evidence="2">
    <location>
        <begin position="87"/>
        <end position="130"/>
    </location>
</feature>
<dbReference type="SUPFAM" id="SSF81273">
    <property type="entry name" value="H-NS histone-like proteins"/>
    <property type="match status" value="1"/>
</dbReference>
<feature type="region of interest" description="Disordered" evidence="1">
    <location>
        <begin position="75"/>
        <end position="104"/>
    </location>
</feature>
<dbReference type="InterPro" id="IPR027444">
    <property type="entry name" value="H-NS_C_dom"/>
</dbReference>
<dbReference type="EMBL" id="JBHSAJ010000145">
    <property type="protein sequence ID" value="MFC3937877.1"/>
    <property type="molecule type" value="Genomic_DNA"/>
</dbReference>
<dbReference type="SMART" id="SM00528">
    <property type="entry name" value="HNS"/>
    <property type="match status" value="1"/>
</dbReference>
<evidence type="ECO:0000256" key="1">
    <source>
        <dbReference type="SAM" id="MobiDB-lite"/>
    </source>
</evidence>
<accession>A0ABV8DHS2</accession>
<evidence type="ECO:0000259" key="2">
    <source>
        <dbReference type="SMART" id="SM00528"/>
    </source>
</evidence>
<reference evidence="4" key="1">
    <citation type="journal article" date="2019" name="Int. J. Syst. Evol. Microbiol.">
        <title>The Global Catalogue of Microorganisms (GCM) 10K type strain sequencing project: providing services to taxonomists for standard genome sequencing and annotation.</title>
        <authorList>
            <consortium name="The Broad Institute Genomics Platform"/>
            <consortium name="The Broad Institute Genome Sequencing Center for Infectious Disease"/>
            <person name="Wu L."/>
            <person name="Ma J."/>
        </authorList>
    </citation>
    <scope>NUCLEOTIDE SEQUENCE [LARGE SCALE GENOMIC DNA]</scope>
    <source>
        <strain evidence="4">CCUG 2113</strain>
    </source>
</reference>
<dbReference type="Gene3D" id="4.10.430.10">
    <property type="entry name" value="Histone-like protein H-NS, C-terminal domain"/>
    <property type="match status" value="1"/>
</dbReference>
<dbReference type="Proteomes" id="UP001595693">
    <property type="component" value="Unassembled WGS sequence"/>
</dbReference>
<keyword evidence="4" id="KW-1185">Reference proteome</keyword>
<organism evidence="3 4">
    <name type="scientific">Acidovorax facilis</name>
    <dbReference type="NCBI Taxonomy" id="12917"/>
    <lineage>
        <taxon>Bacteria</taxon>
        <taxon>Pseudomonadati</taxon>
        <taxon>Pseudomonadota</taxon>
        <taxon>Betaproteobacteria</taxon>
        <taxon>Burkholderiales</taxon>
        <taxon>Comamonadaceae</taxon>
        <taxon>Acidovorax</taxon>
    </lineage>
</organism>
<evidence type="ECO:0000313" key="4">
    <source>
        <dbReference type="Proteomes" id="UP001595693"/>
    </source>
</evidence>
<gene>
    <name evidence="3" type="ORF">ACFOW3_24965</name>
</gene>
<proteinExistence type="predicted"/>
<feature type="non-terminal residue" evidence="3">
    <location>
        <position position="1"/>
    </location>
</feature>
<comment type="caution">
    <text evidence="3">The sequence shown here is derived from an EMBL/GenBank/DDBJ whole genome shotgun (WGS) entry which is preliminary data.</text>
</comment>